<dbReference type="GO" id="GO:0003951">
    <property type="term" value="F:NAD+ kinase activity"/>
    <property type="evidence" value="ECO:0007669"/>
    <property type="project" value="UniProtKB-UniRule"/>
</dbReference>
<dbReference type="InterPro" id="IPR017438">
    <property type="entry name" value="ATP-NAD_kinase_N"/>
</dbReference>
<comment type="similarity">
    <text evidence="6">Belongs to the NAD kinase family.</text>
</comment>
<dbReference type="NCBIfam" id="NF002521">
    <property type="entry name" value="PRK01911.1"/>
    <property type="match status" value="1"/>
</dbReference>
<comment type="function">
    <text evidence="6">Involved in the regulation of the intracellular balance of NAD and NADP, and is a key enzyme in the biosynthesis of NADP. Catalyzes specifically the phosphorylation on 2'-hydroxyl of the adenosine moiety of NAD to yield NADP.</text>
</comment>
<feature type="binding site" evidence="6">
    <location>
        <position position="181"/>
    </location>
    <ligand>
        <name>NAD(+)</name>
        <dbReference type="ChEBI" id="CHEBI:57540"/>
    </ligand>
</feature>
<dbReference type="GO" id="GO:0046872">
    <property type="term" value="F:metal ion binding"/>
    <property type="evidence" value="ECO:0007669"/>
    <property type="project" value="UniProtKB-UniRule"/>
</dbReference>
<dbReference type="InterPro" id="IPR002504">
    <property type="entry name" value="NADK"/>
</dbReference>
<feature type="binding site" evidence="6">
    <location>
        <begin position="192"/>
        <end position="197"/>
    </location>
    <ligand>
        <name>NAD(+)</name>
        <dbReference type="ChEBI" id="CHEBI:57540"/>
    </ligand>
</feature>
<feature type="active site" description="Proton acceptor" evidence="6">
    <location>
        <position position="78"/>
    </location>
</feature>
<dbReference type="RefSeq" id="WP_036865650.1">
    <property type="nucleotide sequence ID" value="NZ_JRNQ01000001.1"/>
</dbReference>
<comment type="caution">
    <text evidence="7">The sequence shown here is derived from an EMBL/GenBank/DDBJ whole genome shotgun (WGS) entry which is preliminary data.</text>
</comment>
<dbReference type="Proteomes" id="UP000029525">
    <property type="component" value="Unassembled WGS sequence"/>
</dbReference>
<dbReference type="EMBL" id="JRNQ01000001">
    <property type="protein sequence ID" value="KGF45994.1"/>
    <property type="molecule type" value="Genomic_DNA"/>
</dbReference>
<dbReference type="InterPro" id="IPR017437">
    <property type="entry name" value="ATP-NAD_kinase_PpnK-typ_C"/>
</dbReference>
<dbReference type="SUPFAM" id="SSF111331">
    <property type="entry name" value="NAD kinase/diacylglycerol kinase-like"/>
    <property type="match status" value="1"/>
</dbReference>
<feature type="binding site" evidence="6">
    <location>
        <begin position="151"/>
        <end position="152"/>
    </location>
    <ligand>
        <name>NAD(+)</name>
        <dbReference type="ChEBI" id="CHEBI:57540"/>
    </ligand>
</feature>
<keyword evidence="6" id="KW-0963">Cytoplasm</keyword>
<dbReference type="Pfam" id="PF01513">
    <property type="entry name" value="NAD_kinase"/>
    <property type="match status" value="1"/>
</dbReference>
<keyword evidence="6" id="KW-0067">ATP-binding</keyword>
<reference evidence="7 8" key="1">
    <citation type="submission" date="2014-07" db="EMBL/GenBank/DDBJ databases">
        <authorList>
            <person name="McCorrison J."/>
            <person name="Sanka R."/>
            <person name="Torralba M."/>
            <person name="Gillis M."/>
            <person name="Haft D.H."/>
            <person name="Methe B."/>
            <person name="Sutton G."/>
            <person name="Nelson K.E."/>
        </authorList>
    </citation>
    <scope>NUCLEOTIDE SEQUENCE [LARGE SCALE GENOMIC DNA]</scope>
    <source>
        <strain evidence="7 8">DNF00320</strain>
    </source>
</reference>
<dbReference type="GO" id="GO:0005737">
    <property type="term" value="C:cytoplasm"/>
    <property type="evidence" value="ECO:0007669"/>
    <property type="project" value="UniProtKB-SubCell"/>
</dbReference>
<evidence type="ECO:0000256" key="1">
    <source>
        <dbReference type="ARBA" id="ARBA00022679"/>
    </source>
</evidence>
<dbReference type="GO" id="GO:0005524">
    <property type="term" value="F:ATP binding"/>
    <property type="evidence" value="ECO:0007669"/>
    <property type="project" value="UniProtKB-KW"/>
</dbReference>
<dbReference type="Pfam" id="PF20143">
    <property type="entry name" value="NAD_kinase_C"/>
    <property type="match status" value="1"/>
</dbReference>
<accession>A0A096CL16</accession>
<dbReference type="PANTHER" id="PTHR20275">
    <property type="entry name" value="NAD KINASE"/>
    <property type="match status" value="1"/>
</dbReference>
<gene>
    <name evidence="7" type="primary">ppnK</name>
    <name evidence="6" type="synonym">nadK</name>
    <name evidence="7" type="ORF">HMPREF0647_00090</name>
</gene>
<dbReference type="GO" id="GO:0006741">
    <property type="term" value="P:NADP+ biosynthetic process"/>
    <property type="evidence" value="ECO:0007669"/>
    <property type="project" value="UniProtKB-UniRule"/>
</dbReference>
<dbReference type="AlphaFoldDB" id="A0A096CL16"/>
<evidence type="ECO:0000313" key="8">
    <source>
        <dbReference type="Proteomes" id="UP000029525"/>
    </source>
</evidence>
<comment type="subcellular location">
    <subcellularLocation>
        <location evidence="6">Cytoplasm</location>
    </subcellularLocation>
</comment>
<dbReference type="PANTHER" id="PTHR20275:SF0">
    <property type="entry name" value="NAD KINASE"/>
    <property type="match status" value="1"/>
</dbReference>
<dbReference type="Gene3D" id="3.40.50.10330">
    <property type="entry name" value="Probable inorganic polyphosphate/atp-NAD kinase, domain 1"/>
    <property type="match status" value="1"/>
</dbReference>
<dbReference type="EC" id="2.7.1.23" evidence="6"/>
<evidence type="ECO:0000256" key="2">
    <source>
        <dbReference type="ARBA" id="ARBA00022777"/>
    </source>
</evidence>
<comment type="cofactor">
    <cofactor evidence="6">
        <name>a divalent metal cation</name>
        <dbReference type="ChEBI" id="CHEBI:60240"/>
    </cofactor>
</comment>
<evidence type="ECO:0000256" key="3">
    <source>
        <dbReference type="ARBA" id="ARBA00022857"/>
    </source>
</evidence>
<sequence length="303" mass="33414">MTEKKLSFAIFGSKSGAAKSNRISELIEKLRSKNATIYVEKYFLNAFASSIDREAKRDICAFEMIDFSVDFIISLGGDGTFLRAVGRTGSLQVPIIGVNMGRLGFLANIPQEELNLTIDNIYANEFSVEERAVIKLECPDREIIINPFALNDIAILKRDMAAMISIRMAINGEFLTAYLADGLVISTPTGSTAYSLSIGGPIMVPQTSTLSITPVAPHSLNIRPIVISDEAEITLEVESRSHNFLVAIDGRSVKMKEGTTLTIRKAPYKVKILKPKNNTFFRTLREKLMWGADTRKLGGKLSK</sequence>
<feature type="binding site" evidence="6">
    <location>
        <position position="83"/>
    </location>
    <ligand>
        <name>NAD(+)</name>
        <dbReference type="ChEBI" id="CHEBI:57540"/>
    </ligand>
</feature>
<keyword evidence="2 6" id="KW-0418">Kinase</keyword>
<comment type="catalytic activity">
    <reaction evidence="5 6">
        <text>NAD(+) + ATP = ADP + NADP(+) + H(+)</text>
        <dbReference type="Rhea" id="RHEA:18629"/>
        <dbReference type="ChEBI" id="CHEBI:15378"/>
        <dbReference type="ChEBI" id="CHEBI:30616"/>
        <dbReference type="ChEBI" id="CHEBI:57540"/>
        <dbReference type="ChEBI" id="CHEBI:58349"/>
        <dbReference type="ChEBI" id="CHEBI:456216"/>
        <dbReference type="EC" id="2.7.1.23"/>
    </reaction>
</comment>
<name>A0A096CL16_9BACT</name>
<dbReference type="InterPro" id="IPR016064">
    <property type="entry name" value="NAD/diacylglycerol_kinase_sf"/>
</dbReference>
<dbReference type="GO" id="GO:0051287">
    <property type="term" value="F:NAD binding"/>
    <property type="evidence" value="ECO:0007669"/>
    <property type="project" value="UniProtKB-ARBA"/>
</dbReference>
<comment type="caution">
    <text evidence="6">Lacks conserved residue(s) required for the propagation of feature annotation.</text>
</comment>
<evidence type="ECO:0000256" key="4">
    <source>
        <dbReference type="ARBA" id="ARBA00023027"/>
    </source>
</evidence>
<keyword evidence="6" id="KW-0547">Nucleotide-binding</keyword>
<feature type="binding site" evidence="6">
    <location>
        <position position="216"/>
    </location>
    <ligand>
        <name>NAD(+)</name>
        <dbReference type="ChEBI" id="CHEBI:57540"/>
    </ligand>
</feature>
<protein>
    <recommendedName>
        <fullName evidence="6">NAD kinase</fullName>
        <ecNumber evidence="6">2.7.1.23</ecNumber>
    </recommendedName>
    <alternativeName>
        <fullName evidence="6">ATP-dependent NAD kinase</fullName>
    </alternativeName>
</protein>
<dbReference type="Gene3D" id="2.60.200.30">
    <property type="entry name" value="Probable inorganic polyphosphate/atp-NAD kinase, domain 2"/>
    <property type="match status" value="1"/>
</dbReference>
<evidence type="ECO:0000313" key="7">
    <source>
        <dbReference type="EMBL" id="KGF45994.1"/>
    </source>
</evidence>
<dbReference type="GO" id="GO:0019674">
    <property type="term" value="P:NAD+ metabolic process"/>
    <property type="evidence" value="ECO:0007669"/>
    <property type="project" value="InterPro"/>
</dbReference>
<dbReference type="HAMAP" id="MF_00361">
    <property type="entry name" value="NAD_kinase"/>
    <property type="match status" value="1"/>
</dbReference>
<dbReference type="OrthoDB" id="9774737at2"/>
<organism evidence="7 8">
    <name type="scientific">Prevotella bivia DNF00320</name>
    <dbReference type="NCBI Taxonomy" id="1401068"/>
    <lineage>
        <taxon>Bacteria</taxon>
        <taxon>Pseudomonadati</taxon>
        <taxon>Bacteroidota</taxon>
        <taxon>Bacteroidia</taxon>
        <taxon>Bacteroidales</taxon>
        <taxon>Prevotellaceae</taxon>
        <taxon>Prevotella</taxon>
    </lineage>
</organism>
<proteinExistence type="inferred from homology"/>
<evidence type="ECO:0000256" key="6">
    <source>
        <dbReference type="HAMAP-Rule" id="MF_00361"/>
    </source>
</evidence>
<evidence type="ECO:0000256" key="5">
    <source>
        <dbReference type="ARBA" id="ARBA00047925"/>
    </source>
</evidence>
<keyword evidence="1 6" id="KW-0808">Transferase</keyword>
<keyword evidence="4 6" id="KW-0520">NAD</keyword>
<feature type="binding site" evidence="6">
    <location>
        <begin position="78"/>
        <end position="79"/>
    </location>
    <ligand>
        <name>NAD(+)</name>
        <dbReference type="ChEBI" id="CHEBI:57540"/>
    </ligand>
</feature>
<keyword evidence="3 6" id="KW-0521">NADP</keyword>